<dbReference type="Proteomes" id="UP000054359">
    <property type="component" value="Unassembled WGS sequence"/>
</dbReference>
<gene>
    <name evidence="4" type="ORF">X975_19126</name>
</gene>
<evidence type="ECO:0000256" key="3">
    <source>
        <dbReference type="ARBA" id="ARBA00023274"/>
    </source>
</evidence>
<dbReference type="Gene3D" id="6.10.160.10">
    <property type="match status" value="1"/>
</dbReference>
<dbReference type="GO" id="GO:0019843">
    <property type="term" value="F:rRNA binding"/>
    <property type="evidence" value="ECO:0007669"/>
    <property type="project" value="InterPro"/>
</dbReference>
<feature type="non-terminal residue" evidence="4">
    <location>
        <position position="62"/>
    </location>
</feature>
<dbReference type="STRING" id="407821.A0A087UYJ7"/>
<protein>
    <submittedName>
        <fullName evidence="4">Uncharacterized protein</fullName>
    </submittedName>
</protein>
<keyword evidence="3" id="KW-0687">Ribonucleoprotein</keyword>
<keyword evidence="2" id="KW-0689">Ribosomal protein</keyword>
<dbReference type="GO" id="GO:0006412">
    <property type="term" value="P:translation"/>
    <property type="evidence" value="ECO:0007669"/>
    <property type="project" value="InterPro"/>
</dbReference>
<dbReference type="GO" id="GO:0005840">
    <property type="term" value="C:ribosome"/>
    <property type="evidence" value="ECO:0007669"/>
    <property type="project" value="UniProtKB-KW"/>
</dbReference>
<dbReference type="GO" id="GO:0003735">
    <property type="term" value="F:structural constituent of ribosome"/>
    <property type="evidence" value="ECO:0007669"/>
    <property type="project" value="InterPro"/>
</dbReference>
<organism evidence="4 5">
    <name type="scientific">Stegodyphus mimosarum</name>
    <name type="common">African social velvet spider</name>
    <dbReference type="NCBI Taxonomy" id="407821"/>
    <lineage>
        <taxon>Eukaryota</taxon>
        <taxon>Metazoa</taxon>
        <taxon>Ecdysozoa</taxon>
        <taxon>Arthropoda</taxon>
        <taxon>Chelicerata</taxon>
        <taxon>Arachnida</taxon>
        <taxon>Araneae</taxon>
        <taxon>Araneomorphae</taxon>
        <taxon>Entelegynae</taxon>
        <taxon>Eresoidea</taxon>
        <taxon>Eresidae</taxon>
        <taxon>Stegodyphus</taxon>
    </lineage>
</organism>
<dbReference type="EMBL" id="KK122292">
    <property type="protein sequence ID" value="KFM82436.1"/>
    <property type="molecule type" value="Genomic_DNA"/>
</dbReference>
<proteinExistence type="inferred from homology"/>
<dbReference type="Pfam" id="PF00453">
    <property type="entry name" value="Ribosomal_L20"/>
    <property type="match status" value="1"/>
</dbReference>
<reference evidence="4 5" key="1">
    <citation type="submission" date="2013-11" db="EMBL/GenBank/DDBJ databases">
        <title>Genome sequencing of Stegodyphus mimosarum.</title>
        <authorList>
            <person name="Bechsgaard J."/>
        </authorList>
    </citation>
    <scope>NUCLEOTIDE SEQUENCE [LARGE SCALE GENOMIC DNA]</scope>
</reference>
<evidence type="ECO:0000256" key="2">
    <source>
        <dbReference type="ARBA" id="ARBA00022980"/>
    </source>
</evidence>
<sequence length="62" mass="7424">MVFLSAINFVRKSGYDNTFKRQKILRLTAKYYGRRRNCYSIAIKFLQKALKYTTVSRKIKPE</sequence>
<evidence type="ECO:0000313" key="5">
    <source>
        <dbReference type="Proteomes" id="UP000054359"/>
    </source>
</evidence>
<dbReference type="InterPro" id="IPR035566">
    <property type="entry name" value="Ribosomal_protein_bL20_C"/>
</dbReference>
<keyword evidence="5" id="KW-1185">Reference proteome</keyword>
<evidence type="ECO:0000256" key="1">
    <source>
        <dbReference type="ARBA" id="ARBA00007698"/>
    </source>
</evidence>
<comment type="similarity">
    <text evidence="1">Belongs to the bacterial ribosomal protein bL20 family.</text>
</comment>
<name>A0A087UYJ7_STEMI</name>
<dbReference type="SUPFAM" id="SSF74731">
    <property type="entry name" value="Ribosomal protein L20"/>
    <property type="match status" value="1"/>
</dbReference>
<dbReference type="AlphaFoldDB" id="A0A087UYJ7"/>
<dbReference type="InterPro" id="IPR005813">
    <property type="entry name" value="Ribosomal_bL20"/>
</dbReference>
<dbReference type="GO" id="GO:1990904">
    <property type="term" value="C:ribonucleoprotein complex"/>
    <property type="evidence" value="ECO:0007669"/>
    <property type="project" value="UniProtKB-KW"/>
</dbReference>
<evidence type="ECO:0000313" key="4">
    <source>
        <dbReference type="EMBL" id="KFM82436.1"/>
    </source>
</evidence>
<accession>A0A087UYJ7</accession>
<dbReference type="OrthoDB" id="10251781at2759"/>